<evidence type="ECO:0000313" key="2">
    <source>
        <dbReference type="WBParaSite" id="JU765_v2.g8779.t1"/>
    </source>
</evidence>
<proteinExistence type="predicted"/>
<dbReference type="WBParaSite" id="JU765_v2.g8779.t1">
    <property type="protein sequence ID" value="JU765_v2.g8779.t1"/>
    <property type="gene ID" value="JU765_v2.g8779"/>
</dbReference>
<accession>A0AC34RNT8</accession>
<evidence type="ECO:0000313" key="1">
    <source>
        <dbReference type="Proteomes" id="UP000887576"/>
    </source>
</evidence>
<sequence>MAIEYFDGPLENRPEDLFADDDLCDKMDKLATRPTSLGTDLWTGQDDLDLIQKINTPNFYSETISKSDHGNGFHLFSEPPTKRSRISGERRRGRPRKEEVSENEDMRTVAKRMYARAYRENQKSRYVETEEELKKIREDYAELQLRHEKLEKLVEQCNFCTSSWALVKTMNIDPAVLRMAYDTLVKRSRSSSPSPRRSCSQSS</sequence>
<reference evidence="2" key="1">
    <citation type="submission" date="2022-11" db="UniProtKB">
        <authorList>
            <consortium name="WormBaseParasite"/>
        </authorList>
    </citation>
    <scope>IDENTIFICATION</scope>
</reference>
<protein>
    <submittedName>
        <fullName evidence="2">BZIP domain-containing protein</fullName>
    </submittedName>
</protein>
<dbReference type="Proteomes" id="UP000887576">
    <property type="component" value="Unplaced"/>
</dbReference>
<name>A0AC34RNT8_9BILA</name>
<organism evidence="1 2">
    <name type="scientific">Panagrolaimus sp. JU765</name>
    <dbReference type="NCBI Taxonomy" id="591449"/>
    <lineage>
        <taxon>Eukaryota</taxon>
        <taxon>Metazoa</taxon>
        <taxon>Ecdysozoa</taxon>
        <taxon>Nematoda</taxon>
        <taxon>Chromadorea</taxon>
        <taxon>Rhabditida</taxon>
        <taxon>Tylenchina</taxon>
        <taxon>Panagrolaimomorpha</taxon>
        <taxon>Panagrolaimoidea</taxon>
        <taxon>Panagrolaimidae</taxon>
        <taxon>Panagrolaimus</taxon>
    </lineage>
</organism>